<evidence type="ECO:0000313" key="2">
    <source>
        <dbReference type="EMBL" id="AZS17134.1"/>
    </source>
</evidence>
<dbReference type="PANTHER" id="PTHR43792">
    <property type="entry name" value="GNAT FAMILY, PUTATIVE (AFU_ORTHOLOGUE AFUA_3G00765)-RELATED-RELATED"/>
    <property type="match status" value="1"/>
</dbReference>
<organism evidence="2 3">
    <name type="scientific">Paenibacillus lutimineralis</name>
    <dbReference type="NCBI Taxonomy" id="2707005"/>
    <lineage>
        <taxon>Bacteria</taxon>
        <taxon>Bacillati</taxon>
        <taxon>Bacillota</taxon>
        <taxon>Bacilli</taxon>
        <taxon>Bacillales</taxon>
        <taxon>Paenibacillaceae</taxon>
        <taxon>Paenibacillus</taxon>
    </lineage>
</organism>
<feature type="domain" description="N-acetyltransferase" evidence="1">
    <location>
        <begin position="25"/>
        <end position="193"/>
    </location>
</feature>
<evidence type="ECO:0000259" key="1">
    <source>
        <dbReference type="PROSITE" id="PS51186"/>
    </source>
</evidence>
<evidence type="ECO:0000313" key="3">
    <source>
        <dbReference type="Proteomes" id="UP000270678"/>
    </source>
</evidence>
<dbReference type="InterPro" id="IPR051531">
    <property type="entry name" value="N-acetyltransferase"/>
</dbReference>
<accession>A0A3Q9IBU5</accession>
<dbReference type="Pfam" id="PF13302">
    <property type="entry name" value="Acetyltransf_3"/>
    <property type="match status" value="1"/>
</dbReference>
<gene>
    <name evidence="2" type="ORF">EI981_23595</name>
</gene>
<name>A0A3Q9IBU5_9BACL</name>
<dbReference type="OrthoDB" id="2636883at2"/>
<dbReference type="SUPFAM" id="SSF55729">
    <property type="entry name" value="Acyl-CoA N-acyltransferases (Nat)"/>
    <property type="match status" value="1"/>
</dbReference>
<proteinExistence type="predicted"/>
<dbReference type="Proteomes" id="UP000270678">
    <property type="component" value="Chromosome"/>
</dbReference>
<protein>
    <submittedName>
        <fullName evidence="2">N-acetyltransferase</fullName>
    </submittedName>
</protein>
<keyword evidence="3" id="KW-1185">Reference proteome</keyword>
<dbReference type="PROSITE" id="PS51186">
    <property type="entry name" value="GNAT"/>
    <property type="match status" value="1"/>
</dbReference>
<dbReference type="Gene3D" id="3.40.630.30">
    <property type="match status" value="1"/>
</dbReference>
<dbReference type="AlphaFoldDB" id="A0A3Q9IBU5"/>
<dbReference type="GO" id="GO:0016747">
    <property type="term" value="F:acyltransferase activity, transferring groups other than amino-acyl groups"/>
    <property type="evidence" value="ECO:0007669"/>
    <property type="project" value="InterPro"/>
</dbReference>
<dbReference type="EMBL" id="CP034346">
    <property type="protein sequence ID" value="AZS17134.1"/>
    <property type="molecule type" value="Genomic_DNA"/>
</dbReference>
<reference evidence="3" key="1">
    <citation type="submission" date="2018-12" db="EMBL/GenBank/DDBJ databases">
        <title>Complete genome sequence of Paenibacillus sp. MBLB1234.</title>
        <authorList>
            <person name="Nam Y.-D."/>
            <person name="Kang J."/>
            <person name="Chung W.-H."/>
            <person name="Park Y.S."/>
        </authorList>
    </citation>
    <scope>NUCLEOTIDE SEQUENCE [LARGE SCALE GENOMIC DNA]</scope>
    <source>
        <strain evidence="3">MBLB1234</strain>
    </source>
</reference>
<sequence>MDMKQQLSMQQQLRMKFPVLENERLRLRRIESEDSELLFQYVTDPRIERHMSFQPDTLLFPKRLFRYFEETYRSLNDLHFAVIWKETGEVIGICSLQQWSELNGKARLGYLISPSFWNLGIATEAAGLLLRFGAEVLGLNEVEARCGVDNPASERVLKKLGLSLQAYADNSVGYRSNEYCRLKVYSLHIKKAL</sequence>
<keyword evidence="2" id="KW-0808">Transferase</keyword>
<dbReference type="KEGG" id="plut:EI981_23595"/>
<dbReference type="InterPro" id="IPR000182">
    <property type="entry name" value="GNAT_dom"/>
</dbReference>
<dbReference type="InterPro" id="IPR016181">
    <property type="entry name" value="Acyl_CoA_acyltransferase"/>
</dbReference>